<protein>
    <submittedName>
        <fullName evidence="1">Uncharacterized protein</fullName>
    </submittedName>
</protein>
<dbReference type="Proteomes" id="UP000547510">
    <property type="component" value="Unassembled WGS sequence"/>
</dbReference>
<evidence type="ECO:0000313" key="1">
    <source>
        <dbReference type="EMBL" id="MBB5955105.1"/>
    </source>
</evidence>
<organism evidence="1 2">
    <name type="scientific">Saccharothrix tamanrassetensis</name>
    <dbReference type="NCBI Taxonomy" id="1051531"/>
    <lineage>
        <taxon>Bacteria</taxon>
        <taxon>Bacillati</taxon>
        <taxon>Actinomycetota</taxon>
        <taxon>Actinomycetes</taxon>
        <taxon>Pseudonocardiales</taxon>
        <taxon>Pseudonocardiaceae</taxon>
        <taxon>Saccharothrix</taxon>
    </lineage>
</organism>
<keyword evidence="2" id="KW-1185">Reference proteome</keyword>
<comment type="caution">
    <text evidence="1">The sequence shown here is derived from an EMBL/GenBank/DDBJ whole genome shotgun (WGS) entry which is preliminary data.</text>
</comment>
<dbReference type="RefSeq" id="WP_184689741.1">
    <property type="nucleotide sequence ID" value="NZ_JACHJN010000002.1"/>
</dbReference>
<proteinExistence type="predicted"/>
<name>A0A841CGF7_9PSEU</name>
<evidence type="ECO:0000313" key="2">
    <source>
        <dbReference type="Proteomes" id="UP000547510"/>
    </source>
</evidence>
<sequence length="112" mass="11927">MPVALLLAVAARVVSTDPVGYGVPFWPFASGSDRVEHRVVDAVAAAVRSEGDPSRVPSAVAVDGVEVVATRRHAPGGNVWMRLRFHLPEGVRCREVVVLGDGVQVSSRRVDC</sequence>
<dbReference type="EMBL" id="JACHJN010000002">
    <property type="protein sequence ID" value="MBB5955105.1"/>
    <property type="molecule type" value="Genomic_DNA"/>
</dbReference>
<accession>A0A841CGF7</accession>
<dbReference type="AlphaFoldDB" id="A0A841CGF7"/>
<gene>
    <name evidence="1" type="ORF">FHS29_001675</name>
</gene>
<reference evidence="1 2" key="1">
    <citation type="submission" date="2020-08" db="EMBL/GenBank/DDBJ databases">
        <title>Genomic Encyclopedia of Type Strains, Phase III (KMG-III): the genomes of soil and plant-associated and newly described type strains.</title>
        <authorList>
            <person name="Whitman W."/>
        </authorList>
    </citation>
    <scope>NUCLEOTIDE SEQUENCE [LARGE SCALE GENOMIC DNA]</scope>
    <source>
        <strain evidence="1 2">CECT 8640</strain>
    </source>
</reference>